<name>A0A4P2PT56_SORCE</name>
<protein>
    <submittedName>
        <fullName evidence="9">Precorrin-2 C20-methyltransferase</fullName>
    </submittedName>
</protein>
<sequence length="269" mass="28714">MTGLGKLYGVGVGPGAPDLLTLRAVRVLEGADVLALPRSSDFGASMAYRILEPVIGKASARPQQERLLLTFPMSKDPERVRPYVDAAVEKIGERLSRGLSVAFATEGDPSLFSTFVYVRREALRRFPGLEVEVVPGVTSVTAVPAVSGLSLADGQERIAILPATYGVDDLTDVLTRFDTVVLMKIGPEMPKVIEALTRAGLLERAVFVSKATMPEQRIVRDLRAAQGERGDCFAMVVVTRGERSGLLVGEAEASSPGAFARTVNESEGA</sequence>
<dbReference type="PANTHER" id="PTHR43467">
    <property type="entry name" value="COBALT-PRECORRIN-2 C(20)-METHYLTRANSFERASE"/>
    <property type="match status" value="1"/>
</dbReference>
<dbReference type="InterPro" id="IPR012382">
    <property type="entry name" value="CobI/CbiL"/>
</dbReference>
<dbReference type="UniPathway" id="UPA00148"/>
<dbReference type="CDD" id="cd11645">
    <property type="entry name" value="Precorrin_2_C20_MT"/>
    <property type="match status" value="1"/>
</dbReference>
<dbReference type="Gene3D" id="3.30.950.10">
    <property type="entry name" value="Methyltransferase, Cobalt-precorrin-4 Transmethylase, Domain 2"/>
    <property type="match status" value="1"/>
</dbReference>
<dbReference type="InterPro" id="IPR014776">
    <property type="entry name" value="4pyrrole_Mease_sub2"/>
</dbReference>
<feature type="domain" description="Tetrapyrrole methylase" evidence="8">
    <location>
        <begin position="6"/>
        <end position="221"/>
    </location>
</feature>
<dbReference type="EMBL" id="CP012670">
    <property type="protein sequence ID" value="AUX19825.1"/>
    <property type="molecule type" value="Genomic_DNA"/>
</dbReference>
<dbReference type="InterPro" id="IPR014777">
    <property type="entry name" value="4pyrrole_Mease_sub1"/>
</dbReference>
<keyword evidence="6" id="KW-0949">S-adenosyl-L-methionine</keyword>
<dbReference type="PIRSF" id="PIRSF036427">
    <property type="entry name" value="Precrrn-2_mtase"/>
    <property type="match status" value="1"/>
</dbReference>
<comment type="similarity">
    <text evidence="2 7">Belongs to the precorrin methyltransferase family.</text>
</comment>
<evidence type="ECO:0000256" key="5">
    <source>
        <dbReference type="ARBA" id="ARBA00022679"/>
    </source>
</evidence>
<keyword evidence="5 9" id="KW-0808">Transferase</keyword>
<comment type="pathway">
    <text evidence="1">Cofactor biosynthesis; adenosylcobalamin biosynthesis.</text>
</comment>
<dbReference type="RefSeq" id="WP_129344571.1">
    <property type="nucleotide sequence ID" value="NZ_CP012670.1"/>
</dbReference>
<organism evidence="9 10">
    <name type="scientific">Sorangium cellulosum</name>
    <name type="common">Polyangium cellulosum</name>
    <dbReference type="NCBI Taxonomy" id="56"/>
    <lineage>
        <taxon>Bacteria</taxon>
        <taxon>Pseudomonadati</taxon>
        <taxon>Myxococcota</taxon>
        <taxon>Polyangia</taxon>
        <taxon>Polyangiales</taxon>
        <taxon>Polyangiaceae</taxon>
        <taxon>Sorangium</taxon>
    </lineage>
</organism>
<gene>
    <name evidence="9" type="ORF">SOCEGT47_002780</name>
</gene>
<dbReference type="SUPFAM" id="SSF53790">
    <property type="entry name" value="Tetrapyrrole methylase"/>
    <property type="match status" value="1"/>
</dbReference>
<dbReference type="InterPro" id="IPR035996">
    <property type="entry name" value="4pyrrol_Methylase_sf"/>
</dbReference>
<dbReference type="AlphaFoldDB" id="A0A4P2PT56"/>
<evidence type="ECO:0000313" key="10">
    <source>
        <dbReference type="Proteomes" id="UP000295781"/>
    </source>
</evidence>
<evidence type="ECO:0000256" key="2">
    <source>
        <dbReference type="ARBA" id="ARBA00005879"/>
    </source>
</evidence>
<evidence type="ECO:0000313" key="9">
    <source>
        <dbReference type="EMBL" id="AUX19825.1"/>
    </source>
</evidence>
<dbReference type="NCBIfam" id="TIGR01467">
    <property type="entry name" value="cobI_cbiL"/>
    <property type="match status" value="1"/>
</dbReference>
<keyword evidence="3" id="KW-0169">Cobalamin biosynthesis</keyword>
<evidence type="ECO:0000256" key="3">
    <source>
        <dbReference type="ARBA" id="ARBA00022573"/>
    </source>
</evidence>
<reference evidence="9 10" key="1">
    <citation type="submission" date="2015-09" db="EMBL/GenBank/DDBJ databases">
        <title>Sorangium comparison.</title>
        <authorList>
            <person name="Zaburannyi N."/>
            <person name="Bunk B."/>
            <person name="Overmann J."/>
            <person name="Mueller R."/>
        </authorList>
    </citation>
    <scope>NUCLEOTIDE SEQUENCE [LARGE SCALE GENOMIC DNA]</scope>
    <source>
        <strain evidence="9 10">So ceGT47</strain>
    </source>
</reference>
<dbReference type="PANTHER" id="PTHR43467:SF2">
    <property type="entry name" value="COBALT-PRECORRIN-2 C(20)-METHYLTRANSFERASE"/>
    <property type="match status" value="1"/>
</dbReference>
<proteinExistence type="inferred from homology"/>
<keyword evidence="4 9" id="KW-0489">Methyltransferase</keyword>
<dbReference type="GO" id="GO:0032259">
    <property type="term" value="P:methylation"/>
    <property type="evidence" value="ECO:0007669"/>
    <property type="project" value="UniProtKB-KW"/>
</dbReference>
<evidence type="ECO:0000256" key="6">
    <source>
        <dbReference type="ARBA" id="ARBA00022691"/>
    </source>
</evidence>
<evidence type="ECO:0000256" key="7">
    <source>
        <dbReference type="PIRNR" id="PIRNR036427"/>
    </source>
</evidence>
<evidence type="ECO:0000256" key="4">
    <source>
        <dbReference type="ARBA" id="ARBA00022603"/>
    </source>
</evidence>
<dbReference type="Pfam" id="PF00590">
    <property type="entry name" value="TP_methylase"/>
    <property type="match status" value="1"/>
</dbReference>
<dbReference type="Gene3D" id="3.40.1010.10">
    <property type="entry name" value="Cobalt-precorrin-4 Transmethylase, Domain 1"/>
    <property type="match status" value="1"/>
</dbReference>
<dbReference type="GO" id="GO:0009236">
    <property type="term" value="P:cobalamin biosynthetic process"/>
    <property type="evidence" value="ECO:0007669"/>
    <property type="project" value="UniProtKB-UniRule"/>
</dbReference>
<dbReference type="Proteomes" id="UP000295781">
    <property type="component" value="Chromosome"/>
</dbReference>
<dbReference type="InterPro" id="IPR006364">
    <property type="entry name" value="CobI/CbiL/CobIJ_dom"/>
</dbReference>
<evidence type="ECO:0000256" key="1">
    <source>
        <dbReference type="ARBA" id="ARBA00004953"/>
    </source>
</evidence>
<dbReference type="GO" id="GO:0030788">
    <property type="term" value="F:precorrin-2 C20-methyltransferase activity"/>
    <property type="evidence" value="ECO:0007669"/>
    <property type="project" value="InterPro"/>
</dbReference>
<dbReference type="OrthoDB" id="9804789at2"/>
<accession>A0A4P2PT56</accession>
<evidence type="ECO:0000259" key="8">
    <source>
        <dbReference type="Pfam" id="PF00590"/>
    </source>
</evidence>
<dbReference type="InterPro" id="IPR000878">
    <property type="entry name" value="4pyrrol_Mease"/>
</dbReference>